<keyword evidence="3" id="KW-0498">Mitosis</keyword>
<dbReference type="GO" id="GO:0030476">
    <property type="term" value="P:ascospore wall assembly"/>
    <property type="evidence" value="ECO:0007669"/>
    <property type="project" value="EnsemblFungi"/>
</dbReference>
<dbReference type="HOGENOM" id="CLU_150173_0_0_1"/>
<dbReference type="AlphaFoldDB" id="G8ZMH4"/>
<evidence type="ECO:0008006" key="9">
    <source>
        <dbReference type="Google" id="ProtNLM"/>
    </source>
</evidence>
<evidence type="ECO:0000256" key="1">
    <source>
        <dbReference type="ARBA" id="ARBA00006940"/>
    </source>
</evidence>
<dbReference type="InterPro" id="IPR008401">
    <property type="entry name" value="Apc13"/>
</dbReference>
<dbReference type="GeneID" id="11502781"/>
<dbReference type="KEGG" id="tdl:TDEL_0A04860"/>
<feature type="region of interest" description="Disordered" evidence="6">
    <location>
        <begin position="26"/>
        <end position="78"/>
    </location>
</feature>
<protein>
    <recommendedName>
        <fullName evidence="9">Anaphase-promoting complex subunit 13</fullName>
    </recommendedName>
</protein>
<comment type="similarity">
    <text evidence="1">Belongs to the APC13 family.</text>
</comment>
<keyword evidence="8" id="KW-1185">Reference proteome</keyword>
<proteinExistence type="inferred from homology"/>
<keyword evidence="4" id="KW-0833">Ubl conjugation pathway</keyword>
<evidence type="ECO:0000256" key="4">
    <source>
        <dbReference type="ARBA" id="ARBA00022786"/>
    </source>
</evidence>
<dbReference type="RefSeq" id="XP_003679029.1">
    <property type="nucleotide sequence ID" value="XM_003678981.1"/>
</dbReference>
<evidence type="ECO:0000256" key="3">
    <source>
        <dbReference type="ARBA" id="ARBA00022776"/>
    </source>
</evidence>
<keyword evidence="2" id="KW-0132">Cell division</keyword>
<dbReference type="GO" id="GO:0030071">
    <property type="term" value="P:regulation of mitotic metaphase/anaphase transition"/>
    <property type="evidence" value="ECO:0007669"/>
    <property type="project" value="EnsemblFungi"/>
</dbReference>
<evidence type="ECO:0000256" key="2">
    <source>
        <dbReference type="ARBA" id="ARBA00022618"/>
    </source>
</evidence>
<dbReference type="GO" id="GO:0061630">
    <property type="term" value="F:ubiquitin protein ligase activity"/>
    <property type="evidence" value="ECO:0007669"/>
    <property type="project" value="EnsemblFungi"/>
</dbReference>
<dbReference type="eggNOG" id="ENOG502S9HM">
    <property type="taxonomic scope" value="Eukaryota"/>
</dbReference>
<dbReference type="STRING" id="1076872.G8ZMH4"/>
<evidence type="ECO:0000256" key="6">
    <source>
        <dbReference type="SAM" id="MobiDB-lite"/>
    </source>
</evidence>
<dbReference type="GO" id="GO:1904824">
    <property type="term" value="P:anaphase-promoting complex assembly"/>
    <property type="evidence" value="ECO:0007669"/>
    <property type="project" value="EnsemblFungi"/>
</dbReference>
<organism evidence="7 8">
    <name type="scientific">Torulaspora delbrueckii</name>
    <name type="common">Yeast</name>
    <name type="synonym">Candida colliculosa</name>
    <dbReference type="NCBI Taxonomy" id="4950"/>
    <lineage>
        <taxon>Eukaryota</taxon>
        <taxon>Fungi</taxon>
        <taxon>Dikarya</taxon>
        <taxon>Ascomycota</taxon>
        <taxon>Saccharomycotina</taxon>
        <taxon>Saccharomycetes</taxon>
        <taxon>Saccharomycetales</taxon>
        <taxon>Saccharomycetaceae</taxon>
        <taxon>Torulaspora</taxon>
    </lineage>
</organism>
<feature type="compositionally biased region" description="Low complexity" evidence="6">
    <location>
        <begin position="48"/>
        <end position="59"/>
    </location>
</feature>
<dbReference type="FunCoup" id="G8ZMH4">
    <property type="interactions" value="250"/>
</dbReference>
<dbReference type="Proteomes" id="UP000005627">
    <property type="component" value="Chromosome 1"/>
</dbReference>
<dbReference type="InParanoid" id="G8ZMH4"/>
<evidence type="ECO:0000256" key="5">
    <source>
        <dbReference type="ARBA" id="ARBA00023306"/>
    </source>
</evidence>
<dbReference type="OrthoDB" id="4038621at2759"/>
<sequence length="164" mass="18595">MGSYRDSYFQYHHLVDSHQILYNEWNQDELPPPDEQEIGNNNLKMKQGGSNSNNGTNGNVEASEGASKRYSGPRSNTNAYWDYFHDEEDWNLFKNVQLESNGVATFNQPPDTNAQDESKGAQARTNPDYEASNAITGSIFNNKVVRMAMVQNSNWNDLSMPHPE</sequence>
<gene>
    <name evidence="7" type="primary">TDEL0A04860</name>
    <name evidence="7" type="ORF">TDEL_0A04860</name>
</gene>
<dbReference type="GO" id="GO:0031145">
    <property type="term" value="P:anaphase-promoting complex-dependent catabolic process"/>
    <property type="evidence" value="ECO:0007669"/>
    <property type="project" value="EnsemblFungi"/>
</dbReference>
<keyword evidence="5" id="KW-0131">Cell cycle</keyword>
<reference evidence="7 8" key="1">
    <citation type="journal article" date="2011" name="Proc. Natl. Acad. Sci. U.S.A.">
        <title>Evolutionary erosion of yeast sex chromosomes by mating-type switching accidents.</title>
        <authorList>
            <person name="Gordon J.L."/>
            <person name="Armisen D."/>
            <person name="Proux-Wera E."/>
            <person name="Oheigeartaigh S.S."/>
            <person name="Byrne K.P."/>
            <person name="Wolfe K.H."/>
        </authorList>
    </citation>
    <scope>NUCLEOTIDE SEQUENCE [LARGE SCALE GENOMIC DNA]</scope>
    <source>
        <strain evidence="8">ATCC 10662 / CBS 1146 / NBRC 0425 / NCYC 2629 / NRRL Y-866</strain>
    </source>
</reference>
<evidence type="ECO:0000313" key="7">
    <source>
        <dbReference type="EMBL" id="CCE89818.1"/>
    </source>
</evidence>
<accession>G8ZMH4</accession>
<feature type="region of interest" description="Disordered" evidence="6">
    <location>
        <begin position="103"/>
        <end position="127"/>
    </location>
</feature>
<dbReference type="GO" id="GO:0005680">
    <property type="term" value="C:anaphase-promoting complex"/>
    <property type="evidence" value="ECO:0007669"/>
    <property type="project" value="EnsemblFungi"/>
</dbReference>
<feature type="compositionally biased region" description="Polar residues" evidence="6">
    <location>
        <begin position="103"/>
        <end position="115"/>
    </location>
</feature>
<dbReference type="EMBL" id="HE616742">
    <property type="protein sequence ID" value="CCE89818.1"/>
    <property type="molecule type" value="Genomic_DNA"/>
</dbReference>
<dbReference type="GO" id="GO:0016567">
    <property type="term" value="P:protein ubiquitination"/>
    <property type="evidence" value="ECO:0007669"/>
    <property type="project" value="EnsemblFungi"/>
</dbReference>
<dbReference type="Pfam" id="PF05839">
    <property type="entry name" value="Apc13p"/>
    <property type="match status" value="1"/>
</dbReference>
<name>G8ZMH4_TORDE</name>
<evidence type="ECO:0000313" key="8">
    <source>
        <dbReference type="Proteomes" id="UP000005627"/>
    </source>
</evidence>
<dbReference type="GO" id="GO:0051301">
    <property type="term" value="P:cell division"/>
    <property type="evidence" value="ECO:0007669"/>
    <property type="project" value="UniProtKB-KW"/>
</dbReference>